<dbReference type="InterPro" id="IPR040976">
    <property type="entry name" value="Pkinase_fungal"/>
</dbReference>
<keyword evidence="3" id="KW-1185">Reference proteome</keyword>
<evidence type="ECO:0000313" key="2">
    <source>
        <dbReference type="EMBL" id="KAL2822040.1"/>
    </source>
</evidence>
<dbReference type="EMBL" id="JBFXLT010000003">
    <property type="protein sequence ID" value="KAL2822040.1"/>
    <property type="molecule type" value="Genomic_DNA"/>
</dbReference>
<evidence type="ECO:0000259" key="1">
    <source>
        <dbReference type="Pfam" id="PF17667"/>
    </source>
</evidence>
<proteinExistence type="predicted"/>
<reference evidence="2 3" key="1">
    <citation type="submission" date="2024-07" db="EMBL/GenBank/DDBJ databases">
        <title>Section-level genome sequencing and comparative genomics of Aspergillus sections Usti and Cavernicolus.</title>
        <authorList>
            <consortium name="Lawrence Berkeley National Laboratory"/>
            <person name="Nybo J.L."/>
            <person name="Vesth T.C."/>
            <person name="Theobald S."/>
            <person name="Frisvad J.C."/>
            <person name="Larsen T.O."/>
            <person name="Kjaerboelling I."/>
            <person name="Rothschild-Mancinelli K."/>
            <person name="Lyhne E.K."/>
            <person name="Kogle M.E."/>
            <person name="Barry K."/>
            <person name="Clum A."/>
            <person name="Na H."/>
            <person name="Ledsgaard L."/>
            <person name="Lin J."/>
            <person name="Lipzen A."/>
            <person name="Kuo A."/>
            <person name="Riley R."/>
            <person name="Mondo S."/>
            <person name="Labutti K."/>
            <person name="Haridas S."/>
            <person name="Pangalinan J."/>
            <person name="Salamov A.A."/>
            <person name="Simmons B.A."/>
            <person name="Magnuson J.K."/>
            <person name="Chen J."/>
            <person name="Drula E."/>
            <person name="Henrissat B."/>
            <person name="Wiebenga A."/>
            <person name="Lubbers R.J."/>
            <person name="Gomes A.C."/>
            <person name="Makela M.R."/>
            <person name="Stajich J."/>
            <person name="Grigoriev I.V."/>
            <person name="Mortensen U.H."/>
            <person name="De Vries R.P."/>
            <person name="Baker S.E."/>
            <person name="Andersen M.R."/>
        </authorList>
    </citation>
    <scope>NUCLEOTIDE SEQUENCE [LARGE SCALE GENOMIC DNA]</scope>
    <source>
        <strain evidence="2 3">CBS 588.65</strain>
    </source>
</reference>
<name>A0ABR4I2R2_9EURO</name>
<gene>
    <name evidence="2" type="ORF">BJX63DRAFT_377835</name>
</gene>
<feature type="domain" description="Fungal-type protein kinase" evidence="1">
    <location>
        <begin position="2"/>
        <end position="103"/>
    </location>
</feature>
<evidence type="ECO:0000313" key="3">
    <source>
        <dbReference type="Proteomes" id="UP001610334"/>
    </source>
</evidence>
<comment type="caution">
    <text evidence="2">The sequence shown here is derived from an EMBL/GenBank/DDBJ whole genome shotgun (WGS) entry which is preliminary data.</text>
</comment>
<dbReference type="Pfam" id="PF17667">
    <property type="entry name" value="Pkinase_fungal"/>
    <property type="match status" value="1"/>
</dbReference>
<sequence>MQLSRYVRNIYADQPMRRFVHAFTIRGTIMELWVFDRSGLYSSGEFDIHREPDKLARALVAYATMNDAAMGLDMFIKFNNKHRYIIARDAKEREKQVELKHCLLGNMLWCVEGQHALAL</sequence>
<accession>A0ABR4I2R2</accession>
<dbReference type="PANTHER" id="PTHR38248:SF2">
    <property type="entry name" value="FUNK1 11"/>
    <property type="match status" value="1"/>
</dbReference>
<dbReference type="Proteomes" id="UP001610334">
    <property type="component" value="Unassembled WGS sequence"/>
</dbReference>
<dbReference type="PANTHER" id="PTHR38248">
    <property type="entry name" value="FUNK1 6"/>
    <property type="match status" value="1"/>
</dbReference>
<protein>
    <recommendedName>
        <fullName evidence="1">Fungal-type protein kinase domain-containing protein</fullName>
    </recommendedName>
</protein>
<organism evidence="2 3">
    <name type="scientific">Aspergillus granulosus</name>
    <dbReference type="NCBI Taxonomy" id="176169"/>
    <lineage>
        <taxon>Eukaryota</taxon>
        <taxon>Fungi</taxon>
        <taxon>Dikarya</taxon>
        <taxon>Ascomycota</taxon>
        <taxon>Pezizomycotina</taxon>
        <taxon>Eurotiomycetes</taxon>
        <taxon>Eurotiomycetidae</taxon>
        <taxon>Eurotiales</taxon>
        <taxon>Aspergillaceae</taxon>
        <taxon>Aspergillus</taxon>
        <taxon>Aspergillus subgen. Nidulantes</taxon>
    </lineage>
</organism>